<proteinExistence type="predicted"/>
<feature type="transmembrane region" description="Helical" evidence="1">
    <location>
        <begin position="125"/>
        <end position="148"/>
    </location>
</feature>
<keyword evidence="1" id="KW-0472">Membrane</keyword>
<name>A0A426ZPU9_ENSVE</name>
<dbReference type="Proteomes" id="UP000287651">
    <property type="component" value="Unassembled WGS sequence"/>
</dbReference>
<keyword evidence="1" id="KW-0812">Transmembrane</keyword>
<feature type="transmembrane region" description="Helical" evidence="1">
    <location>
        <begin position="28"/>
        <end position="49"/>
    </location>
</feature>
<dbReference type="AlphaFoldDB" id="A0A426ZPU9"/>
<reference evidence="2 3" key="1">
    <citation type="journal article" date="2014" name="Agronomy (Basel)">
        <title>A Draft Genome Sequence for Ensete ventricosum, the Drought-Tolerant Tree Against Hunger.</title>
        <authorList>
            <person name="Harrison J."/>
            <person name="Moore K.A."/>
            <person name="Paszkiewicz K."/>
            <person name="Jones T."/>
            <person name="Grant M."/>
            <person name="Ambacheew D."/>
            <person name="Muzemil S."/>
            <person name="Studholme D.J."/>
        </authorList>
    </citation>
    <scope>NUCLEOTIDE SEQUENCE [LARGE SCALE GENOMIC DNA]</scope>
</reference>
<organism evidence="2 3">
    <name type="scientific">Ensete ventricosum</name>
    <name type="common">Abyssinian banana</name>
    <name type="synonym">Musa ensete</name>
    <dbReference type="NCBI Taxonomy" id="4639"/>
    <lineage>
        <taxon>Eukaryota</taxon>
        <taxon>Viridiplantae</taxon>
        <taxon>Streptophyta</taxon>
        <taxon>Embryophyta</taxon>
        <taxon>Tracheophyta</taxon>
        <taxon>Spermatophyta</taxon>
        <taxon>Magnoliopsida</taxon>
        <taxon>Liliopsida</taxon>
        <taxon>Zingiberales</taxon>
        <taxon>Musaceae</taxon>
        <taxon>Ensete</taxon>
    </lineage>
</organism>
<evidence type="ECO:0000256" key="1">
    <source>
        <dbReference type="SAM" id="Phobius"/>
    </source>
</evidence>
<accession>A0A426ZPU9</accession>
<dbReference type="EMBL" id="AMZH03005589">
    <property type="protein sequence ID" value="RRT66027.1"/>
    <property type="molecule type" value="Genomic_DNA"/>
</dbReference>
<evidence type="ECO:0000313" key="2">
    <source>
        <dbReference type="EMBL" id="RRT66027.1"/>
    </source>
</evidence>
<evidence type="ECO:0000313" key="3">
    <source>
        <dbReference type="Proteomes" id="UP000287651"/>
    </source>
</evidence>
<keyword evidence="1" id="KW-1133">Transmembrane helix</keyword>
<gene>
    <name evidence="2" type="ORF">B296_00032308</name>
</gene>
<protein>
    <submittedName>
        <fullName evidence="2">Uncharacterized protein</fullName>
    </submittedName>
</protein>
<comment type="caution">
    <text evidence="2">The sequence shown here is derived from an EMBL/GenBank/DDBJ whole genome shotgun (WGS) entry which is preliminary data.</text>
</comment>
<sequence>MTVLLPIPPLVPIPPIAVPWEVRRMVRLTYLTALTTLLGYVVFFVFGFLRDLFRELLDWSKSDDLRVSTSHYALVSSVSGLMDPGFIWRQGYAPICPPFEDFYTRRIYHRIQVCSASISASSCRILSFSGSFCLAAHFLGTASVWSLMHKRSESPQTIRI</sequence>